<keyword evidence="5 10" id="KW-0929">Antimicrobial</keyword>
<comment type="similarity">
    <text evidence="3 10">Belongs to the beta-defensin family.</text>
</comment>
<evidence type="ECO:0000256" key="9">
    <source>
        <dbReference type="ARBA" id="ARBA00023157"/>
    </source>
</evidence>
<reference evidence="12" key="2">
    <citation type="submission" date="2025-09" db="UniProtKB">
        <authorList>
            <consortium name="Ensembl"/>
        </authorList>
    </citation>
    <scope>IDENTIFICATION</scope>
</reference>
<dbReference type="AlphaFoldDB" id="A0A8C6AEF6"/>
<accession>A0A8C6AEF6</accession>
<dbReference type="RefSeq" id="XP_048666512.1">
    <property type="nucleotide sequence ID" value="XM_048810555.1"/>
</dbReference>
<dbReference type="InterPro" id="IPR050544">
    <property type="entry name" value="Beta-defensin"/>
</dbReference>
<dbReference type="CTD" id="400830"/>
<name>A0A8C6AEF6_MARMA</name>
<keyword evidence="8 10" id="KW-0044">Antibiotic</keyword>
<dbReference type="PANTHER" id="PTHR15001">
    <property type="entry name" value="BETA-DEFENSIN 123-RELATED"/>
    <property type="match status" value="1"/>
</dbReference>
<dbReference type="GeneTree" id="ENSGT00940000166325"/>
<dbReference type="InterPro" id="IPR025933">
    <property type="entry name" value="Beta_defensin_dom"/>
</dbReference>
<evidence type="ECO:0000256" key="8">
    <source>
        <dbReference type="ARBA" id="ARBA00023022"/>
    </source>
</evidence>
<dbReference type="PANTHER" id="PTHR15001:SF3">
    <property type="entry name" value="BETA-DEFENSIN 123"/>
    <property type="match status" value="1"/>
</dbReference>
<dbReference type="Ensembl" id="ENSMMMT00000030858.1">
    <property type="protein sequence ID" value="ENSMMMP00000027287.1"/>
    <property type="gene ID" value="ENSMMMG00000023835.1"/>
</dbReference>
<feature type="chain" id="PRO_5044039605" description="Beta-defensin" evidence="10">
    <location>
        <begin position="23"/>
        <end position="96"/>
    </location>
</feature>
<proteinExistence type="inferred from homology"/>
<evidence type="ECO:0000313" key="13">
    <source>
        <dbReference type="Proteomes" id="UP000694407"/>
    </source>
</evidence>
<dbReference type="GeneID" id="107142084"/>
<dbReference type="GO" id="GO:0042742">
    <property type="term" value="P:defense response to bacterium"/>
    <property type="evidence" value="ECO:0007669"/>
    <property type="project" value="UniProtKB-UniRule"/>
</dbReference>
<evidence type="ECO:0000256" key="2">
    <source>
        <dbReference type="ARBA" id="ARBA00004613"/>
    </source>
</evidence>
<evidence type="ECO:0000256" key="6">
    <source>
        <dbReference type="ARBA" id="ARBA00022729"/>
    </source>
</evidence>
<evidence type="ECO:0000256" key="7">
    <source>
        <dbReference type="ARBA" id="ARBA00022940"/>
    </source>
</evidence>
<evidence type="ECO:0000313" key="12">
    <source>
        <dbReference type="Ensembl" id="ENSMMMP00000027287.1"/>
    </source>
</evidence>
<evidence type="ECO:0000256" key="4">
    <source>
        <dbReference type="ARBA" id="ARBA00022525"/>
    </source>
</evidence>
<keyword evidence="7 10" id="KW-0211">Defensin</keyword>
<organism evidence="12 13">
    <name type="scientific">Marmota marmota marmota</name>
    <name type="common">Alpine marmot</name>
    <dbReference type="NCBI Taxonomy" id="9994"/>
    <lineage>
        <taxon>Eukaryota</taxon>
        <taxon>Metazoa</taxon>
        <taxon>Chordata</taxon>
        <taxon>Craniata</taxon>
        <taxon>Vertebrata</taxon>
        <taxon>Euteleostomi</taxon>
        <taxon>Mammalia</taxon>
        <taxon>Eutheria</taxon>
        <taxon>Euarchontoglires</taxon>
        <taxon>Glires</taxon>
        <taxon>Rodentia</taxon>
        <taxon>Sciuromorpha</taxon>
        <taxon>Sciuridae</taxon>
        <taxon>Xerinae</taxon>
        <taxon>Marmotini</taxon>
        <taxon>Marmota</taxon>
    </lineage>
</organism>
<dbReference type="Proteomes" id="UP000694407">
    <property type="component" value="Unplaced"/>
</dbReference>
<dbReference type="GO" id="GO:0005576">
    <property type="term" value="C:extracellular region"/>
    <property type="evidence" value="ECO:0007669"/>
    <property type="project" value="UniProtKB-SubCell"/>
</dbReference>
<dbReference type="GO" id="GO:0045087">
    <property type="term" value="P:innate immune response"/>
    <property type="evidence" value="ECO:0007669"/>
    <property type="project" value="InterPro"/>
</dbReference>
<dbReference type="Pfam" id="PF13841">
    <property type="entry name" value="Defensin_beta_2"/>
    <property type="match status" value="1"/>
</dbReference>
<gene>
    <name evidence="12" type="primary">Defb132</name>
</gene>
<comment type="subcellular location">
    <subcellularLocation>
        <location evidence="2 10">Secreted</location>
    </subcellularLocation>
</comment>
<keyword evidence="6 10" id="KW-0732">Signal</keyword>
<evidence type="ECO:0000256" key="1">
    <source>
        <dbReference type="ARBA" id="ARBA00002878"/>
    </source>
</evidence>
<keyword evidence="9" id="KW-1015">Disulfide bond</keyword>
<evidence type="ECO:0000259" key="11">
    <source>
        <dbReference type="Pfam" id="PF13841"/>
    </source>
</evidence>
<evidence type="ECO:0000256" key="3">
    <source>
        <dbReference type="ARBA" id="ARBA00007371"/>
    </source>
</evidence>
<feature type="signal peptide" evidence="10">
    <location>
        <begin position="1"/>
        <end position="22"/>
    </location>
</feature>
<dbReference type="OrthoDB" id="9631090at2759"/>
<sequence length="96" mass="10700">MKLPLLVLAALGFLAQMAPAHGGRTRCGRALPGHCRLHCHKKEQTMFMCDRYKQCCVLSNFLPEPVLSPYGSLPKSSNIKNTIKHKNQQPAMTLPQ</sequence>
<evidence type="ECO:0000256" key="5">
    <source>
        <dbReference type="ARBA" id="ARBA00022529"/>
    </source>
</evidence>
<comment type="function">
    <text evidence="1 10">Has antibacterial activity.</text>
</comment>
<reference evidence="12" key="1">
    <citation type="submission" date="2025-08" db="UniProtKB">
        <authorList>
            <consortium name="Ensembl"/>
        </authorList>
    </citation>
    <scope>IDENTIFICATION</scope>
</reference>
<keyword evidence="13" id="KW-1185">Reference proteome</keyword>
<keyword evidence="4 10" id="KW-0964">Secreted</keyword>
<protein>
    <recommendedName>
        <fullName evidence="10">Beta-defensin</fullName>
    </recommendedName>
</protein>
<dbReference type="KEGG" id="mmma:107142084"/>
<feature type="domain" description="Beta-defensin" evidence="11">
    <location>
        <begin position="26"/>
        <end position="56"/>
    </location>
</feature>
<evidence type="ECO:0000256" key="10">
    <source>
        <dbReference type="RuleBase" id="RU231113"/>
    </source>
</evidence>